<feature type="compositionally biased region" description="Polar residues" evidence="1">
    <location>
        <begin position="491"/>
        <end position="508"/>
    </location>
</feature>
<organism evidence="2 3">
    <name type="scientific">Salinomyces thailandicus</name>
    <dbReference type="NCBI Taxonomy" id="706561"/>
    <lineage>
        <taxon>Eukaryota</taxon>
        <taxon>Fungi</taxon>
        <taxon>Dikarya</taxon>
        <taxon>Ascomycota</taxon>
        <taxon>Pezizomycotina</taxon>
        <taxon>Dothideomycetes</taxon>
        <taxon>Dothideomycetidae</taxon>
        <taxon>Mycosphaerellales</taxon>
        <taxon>Teratosphaeriaceae</taxon>
        <taxon>Salinomyces</taxon>
    </lineage>
</organism>
<dbReference type="OrthoDB" id="3944128at2759"/>
<comment type="caution">
    <text evidence="2">The sequence shown here is derived from an EMBL/GenBank/DDBJ whole genome shotgun (WGS) entry which is preliminary data.</text>
</comment>
<name>A0A4U0TL67_9PEZI</name>
<feature type="compositionally biased region" description="Low complexity" evidence="1">
    <location>
        <begin position="549"/>
        <end position="561"/>
    </location>
</feature>
<dbReference type="Proteomes" id="UP000308549">
    <property type="component" value="Unassembled WGS sequence"/>
</dbReference>
<reference evidence="2 3" key="1">
    <citation type="submission" date="2017-03" db="EMBL/GenBank/DDBJ databases">
        <title>Genomes of endolithic fungi from Antarctica.</title>
        <authorList>
            <person name="Coleine C."/>
            <person name="Masonjones S."/>
            <person name="Stajich J.E."/>
        </authorList>
    </citation>
    <scope>NUCLEOTIDE SEQUENCE [LARGE SCALE GENOMIC DNA]</scope>
    <source>
        <strain evidence="2 3">CCFEE 6315</strain>
    </source>
</reference>
<dbReference type="AlphaFoldDB" id="A0A4U0TL67"/>
<accession>A0A4U0TL67</accession>
<keyword evidence="3" id="KW-1185">Reference proteome</keyword>
<feature type="region of interest" description="Disordered" evidence="1">
    <location>
        <begin position="435"/>
        <end position="462"/>
    </location>
</feature>
<sequence>MARNTTADAYACQSSSVAWSIPTSSNPLSTSWFKSVWTAIAGKADVYTTSEGIPVAHGTLTSTGVTKFTSSSATTILATFSEAPAPDCWIPMDVCTIMYHSYMNSLGLTLFADPVPTGIWPIPTNSPRCGEPLLQLDQHGDGTTTSGDPCSFWGGNVELFYWPPETNTAGMHPTSTANATVESTLATEVITSIGNITMTSPSVYLSLDMLTAWTEGVKWVFHNYSAQDIPIERQIGSTYKNVVIAMDPTDVSTLRYVATDYSKYVYSVTALGIQDDDLLSKDGTGHAVTATRAVEFAHLTAPSPEEYFLNPNYYCFTTSDPSCGTIFNGDYRPQLSLPSKLLNLDPAWASCLPYIGGVYDPPKALRPASTIVAPARPTSAAPSPTTPPEAASMPGPPTAYATATNKLGLGIEGTPGAAASTLPNNQGSTTIKLASTESSISDPETNSPSVNTSADTESDAQNAVGAETNAAATRFSATTIEAGADSGDPTMFSSARTKETSLTQTSDRVASQTLNALSILSAAQQTYESSPSPSIQSGTITSDSEKQYTASRTTTTAEEASQSPVLPSVVTQGIQTNRESSLVSQETVISLEDSSFTVSALAATDPYQVGSQTIEAGWTGIVNDQTTDYKTSELIIADAAATTTIAFDPRTSINLATNGIAVVEVCWHKYGGGETITGSLQGSTAAVLSGSAARRIGDPDTVGSMMVSGVAMIREGSTLRAGGSAIETAGANMSTGPNGLIFASDSKTSTAVMAQDLPTLIGTFVAGSRTTTAIVPDPSEIVIEKDMTLTSRDPAITIAGKTISFGSQGLEVAADGRTSIVVFTDSGSSPASNTDYPGATMITAGGQTWTAARDPQRTGEVSIDETTLSPNGAALTISNEVLSAASGGRLVVPDSSITTTIHLPAFVQQVGSSAAQETVATGVRFTSSDSVASAANIGTAVSSSTQSGGSRWTFKVHRVLLLAALMATLVLL</sequence>
<feature type="region of interest" description="Disordered" evidence="1">
    <location>
        <begin position="375"/>
        <end position="397"/>
    </location>
</feature>
<feature type="compositionally biased region" description="Low complexity" evidence="1">
    <location>
        <begin position="375"/>
        <end position="392"/>
    </location>
</feature>
<evidence type="ECO:0000313" key="2">
    <source>
        <dbReference type="EMBL" id="TKA22673.1"/>
    </source>
</evidence>
<feature type="region of interest" description="Disordered" evidence="1">
    <location>
        <begin position="525"/>
        <end position="566"/>
    </location>
</feature>
<evidence type="ECO:0000313" key="3">
    <source>
        <dbReference type="Proteomes" id="UP000308549"/>
    </source>
</evidence>
<evidence type="ECO:0000256" key="1">
    <source>
        <dbReference type="SAM" id="MobiDB-lite"/>
    </source>
</evidence>
<gene>
    <name evidence="2" type="ORF">B0A50_07766</name>
</gene>
<protein>
    <submittedName>
        <fullName evidence="2">Uncharacterized protein</fullName>
    </submittedName>
</protein>
<feature type="compositionally biased region" description="Polar residues" evidence="1">
    <location>
        <begin position="525"/>
        <end position="542"/>
    </location>
</feature>
<feature type="compositionally biased region" description="Polar residues" evidence="1">
    <location>
        <begin position="435"/>
        <end position="461"/>
    </location>
</feature>
<dbReference type="EMBL" id="NAJL01000068">
    <property type="protein sequence ID" value="TKA22673.1"/>
    <property type="molecule type" value="Genomic_DNA"/>
</dbReference>
<proteinExistence type="predicted"/>
<feature type="region of interest" description="Disordered" evidence="1">
    <location>
        <begin position="480"/>
        <end position="508"/>
    </location>
</feature>